<evidence type="ECO:0000313" key="1">
    <source>
        <dbReference type="EMBL" id="JAT58940.1"/>
    </source>
</evidence>
<name>A0A1D1YWF1_9ARAE</name>
<dbReference type="EMBL" id="GDJX01008996">
    <property type="protein sequence ID" value="JAT58940.1"/>
    <property type="molecule type" value="Transcribed_RNA"/>
</dbReference>
<proteinExistence type="predicted"/>
<gene>
    <name evidence="1" type="primary">RT_2</name>
    <name evidence="1" type="ORF">g.37021</name>
</gene>
<sequence length="192" mass="20398">APANIPRISSLLSPSPSSDVVHVDLIPLDLPAVEGLPLEVQSTAEATPAMAELLKKAVDLTKPQVRSLLADLHPDVVFHDFAQPWLPSVAHPLGVKTVFYSVFAAVSSAFLTVPARRLPGGTRDPSMEDLRSPPPGFPAPPLSCIDAVPAYQAADFSYVFKSFSGGPCVFDRVVSCMSACSAIAIKTCREME</sequence>
<accession>A0A1D1YWF1</accession>
<feature type="non-terminal residue" evidence="1">
    <location>
        <position position="192"/>
    </location>
</feature>
<keyword evidence="1" id="KW-0808">Transferase</keyword>
<protein>
    <submittedName>
        <fullName evidence="1">Anthocyanidin 3-O-glucosyltransferase</fullName>
    </submittedName>
</protein>
<dbReference type="GO" id="GO:0035251">
    <property type="term" value="F:UDP-glucosyltransferase activity"/>
    <property type="evidence" value="ECO:0007669"/>
    <property type="project" value="InterPro"/>
</dbReference>
<dbReference type="AlphaFoldDB" id="A0A1D1YWF1"/>
<dbReference type="SUPFAM" id="SSF53756">
    <property type="entry name" value="UDP-Glycosyltransferase/glycogen phosphorylase"/>
    <property type="match status" value="1"/>
</dbReference>
<dbReference type="PANTHER" id="PTHR48049:SF84">
    <property type="entry name" value="UDP-GLYCOSYLTRANSFERASE 79A6"/>
    <property type="match status" value="1"/>
</dbReference>
<organism evidence="1">
    <name type="scientific">Anthurium amnicola</name>
    <dbReference type="NCBI Taxonomy" id="1678845"/>
    <lineage>
        <taxon>Eukaryota</taxon>
        <taxon>Viridiplantae</taxon>
        <taxon>Streptophyta</taxon>
        <taxon>Embryophyta</taxon>
        <taxon>Tracheophyta</taxon>
        <taxon>Spermatophyta</taxon>
        <taxon>Magnoliopsida</taxon>
        <taxon>Liliopsida</taxon>
        <taxon>Araceae</taxon>
        <taxon>Pothoideae</taxon>
        <taxon>Potheae</taxon>
        <taxon>Anthurium</taxon>
    </lineage>
</organism>
<dbReference type="PANTHER" id="PTHR48049">
    <property type="entry name" value="GLYCOSYLTRANSFERASE"/>
    <property type="match status" value="1"/>
</dbReference>
<dbReference type="Gene3D" id="3.40.50.2000">
    <property type="entry name" value="Glycogen Phosphorylase B"/>
    <property type="match status" value="1"/>
</dbReference>
<feature type="non-terminal residue" evidence="1">
    <location>
        <position position="1"/>
    </location>
</feature>
<dbReference type="InterPro" id="IPR050481">
    <property type="entry name" value="UDP-glycosyltransf_plant"/>
</dbReference>
<reference evidence="1" key="1">
    <citation type="submission" date="2015-07" db="EMBL/GenBank/DDBJ databases">
        <title>Transcriptome Assembly of Anthurium amnicola.</title>
        <authorList>
            <person name="Suzuki J."/>
        </authorList>
    </citation>
    <scope>NUCLEOTIDE SEQUENCE</scope>
</reference>